<gene>
    <name evidence="1" type="ORF">ZEAMMB73_Zm00001d031929</name>
</gene>
<name>A0A1D6KMD2_MAIZE</name>
<protein>
    <submittedName>
        <fullName evidence="1">Dihydroxy-acid dehydratase chloroplastic</fullName>
    </submittedName>
</protein>
<dbReference type="EMBL" id="CM007647">
    <property type="protein sequence ID" value="ONM04000.1"/>
    <property type="molecule type" value="Genomic_DNA"/>
</dbReference>
<organism evidence="1">
    <name type="scientific">Zea mays</name>
    <name type="common">Maize</name>
    <dbReference type="NCBI Taxonomy" id="4577"/>
    <lineage>
        <taxon>Eukaryota</taxon>
        <taxon>Viridiplantae</taxon>
        <taxon>Streptophyta</taxon>
        <taxon>Embryophyta</taxon>
        <taxon>Tracheophyta</taxon>
        <taxon>Spermatophyta</taxon>
        <taxon>Magnoliopsida</taxon>
        <taxon>Liliopsida</taxon>
        <taxon>Poales</taxon>
        <taxon>Poaceae</taxon>
        <taxon>PACMAD clade</taxon>
        <taxon>Panicoideae</taxon>
        <taxon>Andropogonodae</taxon>
        <taxon>Andropogoneae</taxon>
        <taxon>Tripsacinae</taxon>
        <taxon>Zea</taxon>
    </lineage>
</organism>
<sequence>MVDFQEAHMDLLSATYALKHRKVAQLALSIVVM</sequence>
<dbReference type="AlphaFoldDB" id="A0A1D6KMD2"/>
<proteinExistence type="predicted"/>
<evidence type="ECO:0000313" key="1">
    <source>
        <dbReference type="EMBL" id="ONM04000.1"/>
    </source>
</evidence>
<accession>A0A1D6KMD2</accession>
<reference evidence="1" key="1">
    <citation type="submission" date="2015-12" db="EMBL/GenBank/DDBJ databases">
        <title>Update maize B73 reference genome by single molecule sequencing technologies.</title>
        <authorList>
            <consortium name="Maize Genome Sequencing Project"/>
            <person name="Ware D."/>
        </authorList>
    </citation>
    <scope>NUCLEOTIDE SEQUENCE [LARGE SCALE GENOMIC DNA]</scope>
    <source>
        <tissue evidence="1">Seedling</tissue>
    </source>
</reference>